<dbReference type="NCBIfam" id="TIGR04057">
    <property type="entry name" value="SusC_RagA_signa"/>
    <property type="match status" value="1"/>
</dbReference>
<dbReference type="InterPro" id="IPR000531">
    <property type="entry name" value="Beta-barrel_TonB"/>
</dbReference>
<dbReference type="Pfam" id="PF00593">
    <property type="entry name" value="TonB_dep_Rec_b-barrel"/>
    <property type="match status" value="1"/>
</dbReference>
<dbReference type="InterPro" id="IPR023997">
    <property type="entry name" value="TonB-dep_OMP_SusC/RagA_CS"/>
</dbReference>
<comment type="caution">
    <text evidence="13">The sequence shown here is derived from an EMBL/GenBank/DDBJ whole genome shotgun (WGS) entry which is preliminary data.</text>
</comment>
<keyword evidence="4 8" id="KW-0812">Transmembrane</keyword>
<dbReference type="InterPro" id="IPR039426">
    <property type="entry name" value="TonB-dep_rcpt-like"/>
</dbReference>
<dbReference type="Gene3D" id="2.60.40.1120">
    <property type="entry name" value="Carboxypeptidase-like, regulatory domain"/>
    <property type="match status" value="1"/>
</dbReference>
<dbReference type="Gene3D" id="2.170.130.10">
    <property type="entry name" value="TonB-dependent receptor, plug domain"/>
    <property type="match status" value="1"/>
</dbReference>
<comment type="subcellular location">
    <subcellularLocation>
        <location evidence="1 8">Cell outer membrane</location>
        <topology evidence="1 8">Multi-pass membrane protein</topology>
    </subcellularLocation>
</comment>
<evidence type="ECO:0000256" key="8">
    <source>
        <dbReference type="PROSITE-ProRule" id="PRU01360"/>
    </source>
</evidence>
<dbReference type="SUPFAM" id="SSF56935">
    <property type="entry name" value="Porins"/>
    <property type="match status" value="1"/>
</dbReference>
<feature type="signal peptide" evidence="10">
    <location>
        <begin position="1"/>
        <end position="36"/>
    </location>
</feature>
<comment type="similarity">
    <text evidence="8 9">Belongs to the TonB-dependent receptor family.</text>
</comment>
<dbReference type="EMBL" id="JBHUHU010000005">
    <property type="protein sequence ID" value="MFD2101529.1"/>
    <property type="molecule type" value="Genomic_DNA"/>
</dbReference>
<dbReference type="SUPFAM" id="SSF49464">
    <property type="entry name" value="Carboxypeptidase regulatory domain-like"/>
    <property type="match status" value="1"/>
</dbReference>
<evidence type="ECO:0000259" key="11">
    <source>
        <dbReference type="Pfam" id="PF00593"/>
    </source>
</evidence>
<feature type="domain" description="TonB-dependent receptor plug" evidence="12">
    <location>
        <begin position="144"/>
        <end position="250"/>
    </location>
</feature>
<evidence type="ECO:0000256" key="4">
    <source>
        <dbReference type="ARBA" id="ARBA00022692"/>
    </source>
</evidence>
<keyword evidence="3 8" id="KW-1134">Transmembrane beta strand</keyword>
<dbReference type="InterPro" id="IPR023996">
    <property type="entry name" value="TonB-dep_OMP_SusC/RagA"/>
</dbReference>
<keyword evidence="2 8" id="KW-0813">Transport</keyword>
<feature type="chain" id="PRO_5045340067" evidence="10">
    <location>
        <begin position="37"/>
        <end position="1020"/>
    </location>
</feature>
<gene>
    <name evidence="13" type="ORF">ACFSJE_17195</name>
</gene>
<feature type="domain" description="TonB-dependent receptor-like beta-barrel" evidence="11">
    <location>
        <begin position="448"/>
        <end position="956"/>
    </location>
</feature>
<dbReference type="PROSITE" id="PS52016">
    <property type="entry name" value="TONB_DEPENDENT_REC_3"/>
    <property type="match status" value="1"/>
</dbReference>
<reference evidence="14" key="1">
    <citation type="journal article" date="2019" name="Int. J. Syst. Evol. Microbiol.">
        <title>The Global Catalogue of Microorganisms (GCM) 10K type strain sequencing project: providing services to taxonomists for standard genome sequencing and annotation.</title>
        <authorList>
            <consortium name="The Broad Institute Genomics Platform"/>
            <consortium name="The Broad Institute Genome Sequencing Center for Infectious Disease"/>
            <person name="Wu L."/>
            <person name="Ma J."/>
        </authorList>
    </citation>
    <scope>NUCLEOTIDE SEQUENCE [LARGE SCALE GENOMIC DNA]</scope>
    <source>
        <strain evidence="14">JCM 3389</strain>
    </source>
</reference>
<dbReference type="InterPro" id="IPR012910">
    <property type="entry name" value="Plug_dom"/>
</dbReference>
<evidence type="ECO:0000259" key="12">
    <source>
        <dbReference type="Pfam" id="PF07715"/>
    </source>
</evidence>
<evidence type="ECO:0000256" key="9">
    <source>
        <dbReference type="RuleBase" id="RU003357"/>
    </source>
</evidence>
<name>A0ABW4Y1Y8_9FLAO</name>
<keyword evidence="10" id="KW-0732">Signal</keyword>
<evidence type="ECO:0000256" key="6">
    <source>
        <dbReference type="ARBA" id="ARBA00023136"/>
    </source>
</evidence>
<evidence type="ECO:0000256" key="7">
    <source>
        <dbReference type="ARBA" id="ARBA00023237"/>
    </source>
</evidence>
<keyword evidence="5 9" id="KW-0798">TonB box</keyword>
<keyword evidence="7 8" id="KW-0998">Cell outer membrane</keyword>
<dbReference type="InterPro" id="IPR036942">
    <property type="entry name" value="Beta-barrel_TonB_sf"/>
</dbReference>
<dbReference type="Pfam" id="PF13715">
    <property type="entry name" value="CarbopepD_reg_2"/>
    <property type="match status" value="1"/>
</dbReference>
<organism evidence="13 14">
    <name type="scientific">Flagellimonas iocasae</name>
    <dbReference type="NCBI Taxonomy" id="2055905"/>
    <lineage>
        <taxon>Bacteria</taxon>
        <taxon>Pseudomonadati</taxon>
        <taxon>Bacteroidota</taxon>
        <taxon>Flavobacteriia</taxon>
        <taxon>Flavobacteriales</taxon>
        <taxon>Flavobacteriaceae</taxon>
        <taxon>Flagellimonas</taxon>
    </lineage>
</organism>
<evidence type="ECO:0000256" key="2">
    <source>
        <dbReference type="ARBA" id="ARBA00022448"/>
    </source>
</evidence>
<dbReference type="Gene3D" id="2.40.170.20">
    <property type="entry name" value="TonB-dependent receptor, beta-barrel domain"/>
    <property type="match status" value="1"/>
</dbReference>
<evidence type="ECO:0000313" key="14">
    <source>
        <dbReference type="Proteomes" id="UP001597342"/>
    </source>
</evidence>
<dbReference type="RefSeq" id="WP_379832104.1">
    <property type="nucleotide sequence ID" value="NZ_JBHUHU010000005.1"/>
</dbReference>
<evidence type="ECO:0000256" key="1">
    <source>
        <dbReference type="ARBA" id="ARBA00004571"/>
    </source>
</evidence>
<evidence type="ECO:0000313" key="13">
    <source>
        <dbReference type="EMBL" id="MFD2101529.1"/>
    </source>
</evidence>
<sequence>MKKLTFLKKKKLRTRLGLKSVLCIISGFLMFSNLDAAVASKTHLEFVPLNAQASISGIIKDQDGAPLPGATVIEKGTSNGTQTDFDGNFTLNVSDANATLVVSYIGFREVELPLNGQTSVDITLQEDTAKLDEVVVVGYGSLQKKEITSAVASVSTEDFNQGNVFTSEQLLQGKVAGLDITKAGSDLNQPFSIRLRGVSTLGANSTPLIVIDGVIGGNLDLVDPNDIASIDVLKDASAAAIYGTRGSAGVILVTTKKGTYSEKAVLNYSAYVSFDEPLNDTRIRPATAEENVSFGGVDFGSSTNFEDEVLRTGVSNVHNLSFSRNNGSTNYRASINYRDVEGTLLDQGFEQLNARINISQNFLDDKLTLGSIVSFTRREINFSNPSALRHASTFSPTAPVYINNDPAQGYFETFIEQQYNPVAMIKLNPHLGVRKNFLGNFKLDYKPITGLNLGVSYSIQSTNELQGVYSYSYSRAGAEATNGRARRSAYDQLNELFEATGTYSGDTGDLSYTALLGYSYQTIVDESFRVDNTDFITNELTFNNLDIGNGFRDPEGIRSTASNKQESLLASFFGRVNLSYKDNYYFSASYRREGSSKFGENNRWGNFWALGGGAELTDLFQLESINSLKLRAGYGVTGNLPSQNYAYLPTLGTVSGQQGYVDGSFVPAIQPTSNPNPNLKWEEKGELNVGLDFAVMDYKLSGSVDYYKRNTKDLLNVIDVPSPPNLFNQSLVNLGELESNGFEVQINYQVINQPDFSWDISANAARNVTKLIKFNNDIPEGGGLLRGEGIAQNGSYAAYIQEGTRIGNIIAPTFAGYSADGLPQFLDENGNVTTDNQEADIFTVQGNGLPDLTAGLANTFKYKNWDLNFFFRGAFGHDIANGRRARYEHSGYVGIQNPVISDGFTLEDKGLLVWHSLYVEDASFVKLDNATLGYTVPLSDSSVLQKLRLYVSGQNLFVITNYLGSDPEVRYLDRGRGIGRTPGFSGNPQYGGDILVPGIDRWELGQYPNRTITLGVNISL</sequence>
<dbReference type="InterPro" id="IPR037066">
    <property type="entry name" value="Plug_dom_sf"/>
</dbReference>
<dbReference type="Proteomes" id="UP001597342">
    <property type="component" value="Unassembled WGS sequence"/>
</dbReference>
<dbReference type="InterPro" id="IPR008969">
    <property type="entry name" value="CarboxyPept-like_regulatory"/>
</dbReference>
<dbReference type="Pfam" id="PF07715">
    <property type="entry name" value="Plug"/>
    <property type="match status" value="1"/>
</dbReference>
<evidence type="ECO:0000256" key="3">
    <source>
        <dbReference type="ARBA" id="ARBA00022452"/>
    </source>
</evidence>
<keyword evidence="6 8" id="KW-0472">Membrane</keyword>
<dbReference type="NCBIfam" id="TIGR04056">
    <property type="entry name" value="OMP_RagA_SusC"/>
    <property type="match status" value="1"/>
</dbReference>
<evidence type="ECO:0000256" key="5">
    <source>
        <dbReference type="ARBA" id="ARBA00023077"/>
    </source>
</evidence>
<evidence type="ECO:0000256" key="10">
    <source>
        <dbReference type="SAM" id="SignalP"/>
    </source>
</evidence>
<proteinExistence type="inferred from homology"/>
<keyword evidence="14" id="KW-1185">Reference proteome</keyword>
<protein>
    <submittedName>
        <fullName evidence="13">SusC/RagA family TonB-linked outer membrane protein</fullName>
    </submittedName>
</protein>
<accession>A0ABW4Y1Y8</accession>